<keyword evidence="6" id="KW-0808">Transferase</keyword>
<evidence type="ECO:0000256" key="1">
    <source>
        <dbReference type="ARBA" id="ARBA00001933"/>
    </source>
</evidence>
<dbReference type="Proteomes" id="UP000473885">
    <property type="component" value="Unassembled WGS sequence"/>
</dbReference>
<keyword evidence="7" id="KW-1185">Reference proteome</keyword>
<dbReference type="GO" id="GO:0008652">
    <property type="term" value="P:amino acid biosynthetic process"/>
    <property type="evidence" value="ECO:0007669"/>
    <property type="project" value="UniProtKB-ARBA"/>
</dbReference>
<organism evidence="6 7">
    <name type="scientific">Clostridium niameyense</name>
    <dbReference type="NCBI Taxonomy" id="1622073"/>
    <lineage>
        <taxon>Bacteria</taxon>
        <taxon>Bacillati</taxon>
        <taxon>Bacillota</taxon>
        <taxon>Clostridia</taxon>
        <taxon>Eubacteriales</taxon>
        <taxon>Clostridiaceae</taxon>
        <taxon>Clostridium</taxon>
    </lineage>
</organism>
<evidence type="ECO:0000313" key="7">
    <source>
        <dbReference type="Proteomes" id="UP000473885"/>
    </source>
</evidence>
<proteinExistence type="inferred from homology"/>
<protein>
    <submittedName>
        <fullName evidence="6">Aminotransferase class IV</fullName>
    </submittedName>
</protein>
<comment type="similarity">
    <text evidence="2 4">Belongs to the class-IV pyridoxal-phosphate-dependent aminotransferase family.</text>
</comment>
<dbReference type="InterPro" id="IPR001544">
    <property type="entry name" value="Aminotrans_IV"/>
</dbReference>
<comment type="caution">
    <text evidence="6">The sequence shown here is derived from an EMBL/GenBank/DDBJ whole genome shotgun (WGS) entry which is preliminary data.</text>
</comment>
<dbReference type="SUPFAM" id="SSF56752">
    <property type="entry name" value="D-aminoacid aminotransferase-like PLP-dependent enzymes"/>
    <property type="match status" value="1"/>
</dbReference>
<dbReference type="InterPro" id="IPR018300">
    <property type="entry name" value="Aminotrans_IV_CS"/>
</dbReference>
<name>A0A6M0R6M8_9CLOT</name>
<dbReference type="OrthoDB" id="9805628at2"/>
<dbReference type="InterPro" id="IPR050571">
    <property type="entry name" value="Class-IV_PLP-Dep_Aminotrnsfr"/>
</dbReference>
<sequence>MECVNKFYIEDNNVLDTKLFKEDIIRKGKSLYEVIRVIDGCPLFLKEHLERFNASASLEGLSLWMSNKEIKTNIKRVIEANKVSCGNIKLVFNFNRKKTFLCYFLEHHYPEEINYEEGVKTIFYHGERENPNAKVIAINFRQKVGKIIKEREAYEAILVDRDGYITEGSKSNIFMIKNDNVITAPIDTVLPGITRNTIMDLCNGLGLKVLEERICYKDINDLDGLFISGTSPKVLPIRYIDHMEFNSSKNPIILKIMNAYNEEIKKDILNYKKENK</sequence>
<evidence type="ECO:0000256" key="3">
    <source>
        <dbReference type="ARBA" id="ARBA00022898"/>
    </source>
</evidence>
<evidence type="ECO:0000256" key="4">
    <source>
        <dbReference type="RuleBase" id="RU004106"/>
    </source>
</evidence>
<dbReference type="Pfam" id="PF01063">
    <property type="entry name" value="Aminotran_4"/>
    <property type="match status" value="1"/>
</dbReference>
<keyword evidence="6" id="KW-0032">Aminotransferase</keyword>
<dbReference type="CDD" id="cd00449">
    <property type="entry name" value="PLPDE_IV"/>
    <property type="match status" value="1"/>
</dbReference>
<dbReference type="EMBL" id="SXDP01000001">
    <property type="protein sequence ID" value="NEZ45846.1"/>
    <property type="molecule type" value="Genomic_DNA"/>
</dbReference>
<gene>
    <name evidence="6" type="ORF">FDF74_01315</name>
</gene>
<dbReference type="PANTHER" id="PTHR42743:SF11">
    <property type="entry name" value="AMINODEOXYCHORISMATE LYASE"/>
    <property type="match status" value="1"/>
</dbReference>
<evidence type="ECO:0000313" key="6">
    <source>
        <dbReference type="EMBL" id="NEZ45846.1"/>
    </source>
</evidence>
<accession>A0A6M0R6M8</accession>
<comment type="cofactor">
    <cofactor evidence="1 5">
        <name>pyridoxal 5'-phosphate</name>
        <dbReference type="ChEBI" id="CHEBI:597326"/>
    </cofactor>
</comment>
<dbReference type="FunFam" id="3.20.10.10:FF:000002">
    <property type="entry name" value="D-alanine aminotransferase"/>
    <property type="match status" value="1"/>
</dbReference>
<dbReference type="AlphaFoldDB" id="A0A6M0R6M8"/>
<evidence type="ECO:0000256" key="5">
    <source>
        <dbReference type="RuleBase" id="RU004516"/>
    </source>
</evidence>
<evidence type="ECO:0000256" key="2">
    <source>
        <dbReference type="ARBA" id="ARBA00009320"/>
    </source>
</evidence>
<keyword evidence="3 5" id="KW-0663">Pyridoxal phosphate</keyword>
<dbReference type="PANTHER" id="PTHR42743">
    <property type="entry name" value="AMINO-ACID AMINOTRANSFERASE"/>
    <property type="match status" value="1"/>
</dbReference>
<dbReference type="Gene3D" id="3.30.470.10">
    <property type="match status" value="1"/>
</dbReference>
<reference evidence="6 7" key="1">
    <citation type="submission" date="2019-04" db="EMBL/GenBank/DDBJ databases">
        <title>Genome sequencing of Clostridium botulinum Groups I-IV and Clostridium butyricum.</title>
        <authorList>
            <person name="Brunt J."/>
            <person name="Van Vliet A.H.M."/>
            <person name="Stringer S.C."/>
            <person name="Carter A.T."/>
            <person name="Peck M.W."/>
        </authorList>
    </citation>
    <scope>NUCLEOTIDE SEQUENCE [LARGE SCALE GENOMIC DNA]</scope>
    <source>
        <strain evidence="6 7">IFR 18/094</strain>
    </source>
</reference>
<dbReference type="GO" id="GO:0008483">
    <property type="term" value="F:transaminase activity"/>
    <property type="evidence" value="ECO:0007669"/>
    <property type="project" value="UniProtKB-KW"/>
</dbReference>
<dbReference type="Gene3D" id="3.20.10.10">
    <property type="entry name" value="D-amino Acid Aminotransferase, subunit A, domain 2"/>
    <property type="match status" value="1"/>
</dbReference>
<dbReference type="GO" id="GO:0005829">
    <property type="term" value="C:cytosol"/>
    <property type="evidence" value="ECO:0007669"/>
    <property type="project" value="TreeGrafter"/>
</dbReference>
<dbReference type="InterPro" id="IPR043131">
    <property type="entry name" value="BCAT-like_N"/>
</dbReference>
<dbReference type="InterPro" id="IPR043132">
    <property type="entry name" value="BCAT-like_C"/>
</dbReference>
<dbReference type="GO" id="GO:0046394">
    <property type="term" value="P:carboxylic acid biosynthetic process"/>
    <property type="evidence" value="ECO:0007669"/>
    <property type="project" value="UniProtKB-ARBA"/>
</dbReference>
<dbReference type="RefSeq" id="WP_050606957.1">
    <property type="nucleotide sequence ID" value="NZ_CABKUB010000006.1"/>
</dbReference>
<dbReference type="PROSITE" id="PS00770">
    <property type="entry name" value="AA_TRANSFER_CLASS_4"/>
    <property type="match status" value="1"/>
</dbReference>
<dbReference type="InterPro" id="IPR036038">
    <property type="entry name" value="Aminotransferase-like"/>
</dbReference>